<protein>
    <submittedName>
        <fullName evidence="1">Phage-associated cell wall hydrolase</fullName>
    </submittedName>
</protein>
<keyword evidence="1" id="KW-0378">Hydrolase</keyword>
<organism evidence="1 2">
    <name type="scientific">Listeria aquatica FSL S10-1188</name>
    <dbReference type="NCBI Taxonomy" id="1265818"/>
    <lineage>
        <taxon>Bacteria</taxon>
        <taxon>Bacillati</taxon>
        <taxon>Bacillota</taxon>
        <taxon>Bacilli</taxon>
        <taxon>Bacillales</taxon>
        <taxon>Listeriaceae</taxon>
        <taxon>Listeria</taxon>
    </lineage>
</organism>
<gene>
    <name evidence="1" type="ORF">MAQA_04336</name>
</gene>
<dbReference type="Proteomes" id="UP000019246">
    <property type="component" value="Unassembled WGS sequence"/>
</dbReference>
<dbReference type="GO" id="GO:0016787">
    <property type="term" value="F:hydrolase activity"/>
    <property type="evidence" value="ECO:0007669"/>
    <property type="project" value="UniProtKB-KW"/>
</dbReference>
<name>W7BAM6_9LIST</name>
<dbReference type="AlphaFoldDB" id="W7BAM6"/>
<evidence type="ECO:0000313" key="1">
    <source>
        <dbReference type="EMBL" id="EUJ19976.1"/>
    </source>
</evidence>
<comment type="caution">
    <text evidence="1">The sequence shown here is derived from an EMBL/GenBank/DDBJ whole genome shotgun (WGS) entry which is preliminary data.</text>
</comment>
<proteinExistence type="predicted"/>
<reference evidence="1 2" key="1">
    <citation type="journal article" date="2014" name="Int. J. Syst. Evol. Microbiol.">
        <title>Listeria floridensis sp. nov., Listeria aquatica sp. nov., Listeria cornellensis sp. nov., Listeria riparia sp. nov. and Listeria grandensis sp. nov., from agricultural and natural environments.</title>
        <authorList>
            <person name="den Bakker H.C."/>
            <person name="Warchocki S."/>
            <person name="Wright E.M."/>
            <person name="Allred A.F."/>
            <person name="Ahlstrom C."/>
            <person name="Manuel C.S."/>
            <person name="Stasiewicz M.J."/>
            <person name="Burrell A."/>
            <person name="Roof S."/>
            <person name="Strawn L."/>
            <person name="Fortes E.D."/>
            <person name="Nightingale K.K."/>
            <person name="Kephart D."/>
            <person name="Wiedmann M."/>
        </authorList>
    </citation>
    <scope>NUCLEOTIDE SEQUENCE [LARGE SCALE GENOMIC DNA]</scope>
    <source>
        <strain evidence="1 2">FSL S10-1188</strain>
    </source>
</reference>
<dbReference type="EMBL" id="AOCG01000005">
    <property type="protein sequence ID" value="EUJ19976.1"/>
    <property type="molecule type" value="Genomic_DNA"/>
</dbReference>
<sequence length="57" mass="6824">MPSAVNQKRKKLIQRHLREDDRECCEYIRHSLGIKAIYNNRKQTVEQLLETAKEFHG</sequence>
<accession>W7BAM6</accession>
<evidence type="ECO:0000313" key="2">
    <source>
        <dbReference type="Proteomes" id="UP000019246"/>
    </source>
</evidence>
<keyword evidence="2" id="KW-1185">Reference proteome</keyword>